<dbReference type="EMBL" id="CP147846">
    <property type="protein sequence ID" value="WXG67124.1"/>
    <property type="molecule type" value="Genomic_DNA"/>
</dbReference>
<reference evidence="1 2" key="1">
    <citation type="submission" date="2024-03" db="EMBL/GenBank/DDBJ databases">
        <title>Natural products discovery in diverse microorganisms through a two-stage MS feature dereplication strategy.</title>
        <authorList>
            <person name="Zhang R."/>
        </authorList>
    </citation>
    <scope>NUCLEOTIDE SEQUENCE [LARGE SCALE GENOMIC DNA]</scope>
    <source>
        <strain evidence="1 2">18930</strain>
    </source>
</reference>
<sequence length="378" mass="40258">MTYLDIHIIQSVPPSNINRDDTGSPKSATYGGVRRARVSSQAWKRATRKRFNLTLSTSDIGHRTKRVADLLGEHIVGVDQGIDKTEAQQLASGILKAAGIKLATPKPAKVTPKDAPPLPDESGYLLFLSAGQYQALAEMAVAARVSEGKLDAKAVKAVLQSKHSIDIALFGRMVADDAELNVDAAAQVAHAISVQAVEQEFDYFTAVDDAQERDHETGAGMIGTVEFNSSTLYRYANVNIAGLLKNLGDSAATARAAAAFVESFALSMPTGKQNTFANRTVPEAVVVSVRDDQPINLVGAFENPISRSEGSSVVELASTQLVSRYNDIAQVYSAPSKTWVVAVGDASEPLAVLGDRIPVAQLISEIEQAVQLSIGESR</sequence>
<dbReference type="Proteomes" id="UP001432000">
    <property type="component" value="Chromosome"/>
</dbReference>
<accession>A0ABZ2PDZ5</accession>
<dbReference type="InterPro" id="IPR010148">
    <property type="entry name" value="CRISPR-assoc_prot_CT1975"/>
</dbReference>
<dbReference type="Pfam" id="PF09344">
    <property type="entry name" value="Cas_CT1975"/>
    <property type="match status" value="1"/>
</dbReference>
<organism evidence="1 2">
    <name type="scientific">Rhodococcus sovatensis</name>
    <dbReference type="NCBI Taxonomy" id="1805840"/>
    <lineage>
        <taxon>Bacteria</taxon>
        <taxon>Bacillati</taxon>
        <taxon>Actinomycetota</taxon>
        <taxon>Actinomycetes</taxon>
        <taxon>Mycobacteriales</taxon>
        <taxon>Nocardiaceae</taxon>
        <taxon>Rhodococcus</taxon>
    </lineage>
</organism>
<proteinExistence type="predicted"/>
<dbReference type="RefSeq" id="WP_338886548.1">
    <property type="nucleotide sequence ID" value="NZ_CP147846.1"/>
</dbReference>
<keyword evidence="2" id="KW-1185">Reference proteome</keyword>
<protein>
    <submittedName>
        <fullName evidence="1">Type I-E CRISPR-associated protein Cas7/Cse4/CasC</fullName>
    </submittedName>
</protein>
<dbReference type="NCBIfam" id="TIGR01869">
    <property type="entry name" value="casC_Cse4"/>
    <property type="match status" value="1"/>
</dbReference>
<evidence type="ECO:0000313" key="2">
    <source>
        <dbReference type="Proteomes" id="UP001432000"/>
    </source>
</evidence>
<name>A0ABZ2PDZ5_9NOCA</name>
<evidence type="ECO:0000313" key="1">
    <source>
        <dbReference type="EMBL" id="WXG67124.1"/>
    </source>
</evidence>
<gene>
    <name evidence="1" type="primary">cas7e</name>
    <name evidence="1" type="ORF">WDS16_17930</name>
</gene>